<comment type="catalytic activity">
    <reaction evidence="3">
        <text>L-seryl-[protein] + ATP = O-phospho-L-seryl-[protein] + ADP + H(+)</text>
        <dbReference type="Rhea" id="RHEA:17989"/>
        <dbReference type="Rhea" id="RHEA-COMP:9863"/>
        <dbReference type="Rhea" id="RHEA-COMP:11604"/>
        <dbReference type="ChEBI" id="CHEBI:15378"/>
        <dbReference type="ChEBI" id="CHEBI:29999"/>
        <dbReference type="ChEBI" id="CHEBI:30616"/>
        <dbReference type="ChEBI" id="CHEBI:83421"/>
        <dbReference type="ChEBI" id="CHEBI:456216"/>
        <dbReference type="EC" id="2.7.11.1"/>
    </reaction>
</comment>
<evidence type="ECO:0000256" key="1">
    <source>
        <dbReference type="ARBA" id="ARBA00012513"/>
    </source>
</evidence>
<dbReference type="PROSITE" id="PS00109">
    <property type="entry name" value="PROTEIN_KINASE_TYR"/>
    <property type="match status" value="1"/>
</dbReference>
<dbReference type="InterPro" id="IPR002575">
    <property type="entry name" value="Aminoglycoside_PTrfase"/>
</dbReference>
<protein>
    <recommendedName>
        <fullName evidence="1">non-specific serine/threonine protein kinase</fullName>
        <ecNumber evidence="1">2.7.11.1</ecNumber>
    </recommendedName>
</protein>
<keyword evidence="6" id="KW-1185">Reference proteome</keyword>
<dbReference type="EMBL" id="JAUJDW010000214">
    <property type="protein sequence ID" value="KAK0612692.1"/>
    <property type="molecule type" value="Genomic_DNA"/>
</dbReference>
<comment type="catalytic activity">
    <reaction evidence="2">
        <text>L-threonyl-[protein] + ATP = O-phospho-L-threonyl-[protein] + ADP + H(+)</text>
        <dbReference type="Rhea" id="RHEA:46608"/>
        <dbReference type="Rhea" id="RHEA-COMP:11060"/>
        <dbReference type="Rhea" id="RHEA-COMP:11605"/>
        <dbReference type="ChEBI" id="CHEBI:15378"/>
        <dbReference type="ChEBI" id="CHEBI:30013"/>
        <dbReference type="ChEBI" id="CHEBI:30616"/>
        <dbReference type="ChEBI" id="CHEBI:61977"/>
        <dbReference type="ChEBI" id="CHEBI:456216"/>
        <dbReference type="EC" id="2.7.11.1"/>
    </reaction>
</comment>
<dbReference type="PANTHER" id="PTHR21310">
    <property type="entry name" value="AMINOGLYCOSIDE PHOSPHOTRANSFERASE-RELATED-RELATED"/>
    <property type="match status" value="1"/>
</dbReference>
<evidence type="ECO:0000313" key="6">
    <source>
        <dbReference type="Proteomes" id="UP001175001"/>
    </source>
</evidence>
<dbReference type="SUPFAM" id="SSF56112">
    <property type="entry name" value="Protein kinase-like (PK-like)"/>
    <property type="match status" value="1"/>
</dbReference>
<dbReference type="EC" id="2.7.11.1" evidence="1"/>
<dbReference type="InterPro" id="IPR008266">
    <property type="entry name" value="Tyr_kinase_AS"/>
</dbReference>
<dbReference type="InterPro" id="IPR051678">
    <property type="entry name" value="AGP_Transferase"/>
</dbReference>
<dbReference type="InterPro" id="IPR011009">
    <property type="entry name" value="Kinase-like_dom_sf"/>
</dbReference>
<evidence type="ECO:0000256" key="3">
    <source>
        <dbReference type="ARBA" id="ARBA00048679"/>
    </source>
</evidence>
<dbReference type="Pfam" id="PF01636">
    <property type="entry name" value="APH"/>
    <property type="match status" value="1"/>
</dbReference>
<dbReference type="GO" id="GO:0004674">
    <property type="term" value="F:protein serine/threonine kinase activity"/>
    <property type="evidence" value="ECO:0007669"/>
    <property type="project" value="UniProtKB-EC"/>
</dbReference>
<evidence type="ECO:0000313" key="5">
    <source>
        <dbReference type="EMBL" id="KAK0612692.1"/>
    </source>
</evidence>
<dbReference type="PANTHER" id="PTHR21310:SF58">
    <property type="entry name" value="AMINOGLYCOSIDE PHOSPHOTRANSFERASE DOMAIN-CONTAINING PROTEIN"/>
    <property type="match status" value="1"/>
</dbReference>
<dbReference type="Gene3D" id="3.90.1200.10">
    <property type="match status" value="1"/>
</dbReference>
<sequence>MDYIEGDCLEDVWPDMSPEQKKGIALELKEILIRMRKYVSEDGEEWDIEPPEGVGIGVHGLVRDLRRHDSKTGFHCEDEATFNEFLLAGLPKSTPSDKREQLANGLRSDHRICFTHADLSTRNIIVKGDKIQALLDWEYGGWYPEYWEYVKFLYSHDKHKDWKNYMHLIFPENYAKDYEHELTVYQELWRLQG</sequence>
<organism evidence="5 6">
    <name type="scientific">Lasiodiplodia hormozganensis</name>
    <dbReference type="NCBI Taxonomy" id="869390"/>
    <lineage>
        <taxon>Eukaryota</taxon>
        <taxon>Fungi</taxon>
        <taxon>Dikarya</taxon>
        <taxon>Ascomycota</taxon>
        <taxon>Pezizomycotina</taxon>
        <taxon>Dothideomycetes</taxon>
        <taxon>Dothideomycetes incertae sedis</taxon>
        <taxon>Botryosphaeriales</taxon>
        <taxon>Botryosphaeriaceae</taxon>
        <taxon>Lasiodiplodia</taxon>
    </lineage>
</organism>
<feature type="domain" description="Aminoglycoside phosphotransferase" evidence="4">
    <location>
        <begin position="3"/>
        <end position="155"/>
    </location>
</feature>
<accession>A0AA39TU97</accession>
<comment type="caution">
    <text evidence="5">The sequence shown here is derived from an EMBL/GenBank/DDBJ whole genome shotgun (WGS) entry which is preliminary data.</text>
</comment>
<dbReference type="Proteomes" id="UP001175001">
    <property type="component" value="Unassembled WGS sequence"/>
</dbReference>
<dbReference type="AlphaFoldDB" id="A0AA39TU97"/>
<reference evidence="5" key="1">
    <citation type="submission" date="2023-06" db="EMBL/GenBank/DDBJ databases">
        <title>Multi-omics analyses reveal the molecular pathogenesis toolkit of Lasiodiplodia hormozganensis, a cross-kingdom pathogen.</title>
        <authorList>
            <person name="Felix C."/>
            <person name="Meneses R."/>
            <person name="Goncalves M.F.M."/>
            <person name="Tilleman L."/>
            <person name="Duarte A.S."/>
            <person name="Jorrin-Novo J.V."/>
            <person name="Van De Peer Y."/>
            <person name="Deforce D."/>
            <person name="Van Nieuwerburgh F."/>
            <person name="Esteves A.C."/>
            <person name="Alves A."/>
        </authorList>
    </citation>
    <scope>NUCLEOTIDE SEQUENCE</scope>
    <source>
        <strain evidence="5">CBS 339.90</strain>
    </source>
</reference>
<evidence type="ECO:0000259" key="4">
    <source>
        <dbReference type="Pfam" id="PF01636"/>
    </source>
</evidence>
<gene>
    <name evidence="5" type="ORF">DIS24_g12020</name>
</gene>
<proteinExistence type="predicted"/>
<name>A0AA39TU97_9PEZI</name>
<evidence type="ECO:0000256" key="2">
    <source>
        <dbReference type="ARBA" id="ARBA00047899"/>
    </source>
</evidence>